<gene>
    <name evidence="1" type="ORF">L1987_23646</name>
</gene>
<protein>
    <submittedName>
        <fullName evidence="1">Uncharacterized protein</fullName>
    </submittedName>
</protein>
<evidence type="ECO:0000313" key="1">
    <source>
        <dbReference type="EMBL" id="KAI3807712.1"/>
    </source>
</evidence>
<keyword evidence="2" id="KW-1185">Reference proteome</keyword>
<proteinExistence type="predicted"/>
<sequence>MKRFEKKKTLSLPIYLGRTRYPIPTDRGGVPFILRDKSTFHKISEAFGRTILPSEFDWEDDDNSFACCYVLTNIGKRIEEEVVSYPVWINEEMNSWSPLFADPNHATDDGSVSTPGNDNNVASFKQNQSLEQEQSLEHDPKANDDLSRKFSDNRRNSNGFSGDVLGLLTKTTGHKYVSSETIMEKGGDSKEDRDINP</sequence>
<accession>A0ACB9II17</accession>
<organism evidence="1 2">
    <name type="scientific">Smallanthus sonchifolius</name>
    <dbReference type="NCBI Taxonomy" id="185202"/>
    <lineage>
        <taxon>Eukaryota</taxon>
        <taxon>Viridiplantae</taxon>
        <taxon>Streptophyta</taxon>
        <taxon>Embryophyta</taxon>
        <taxon>Tracheophyta</taxon>
        <taxon>Spermatophyta</taxon>
        <taxon>Magnoliopsida</taxon>
        <taxon>eudicotyledons</taxon>
        <taxon>Gunneridae</taxon>
        <taxon>Pentapetalae</taxon>
        <taxon>asterids</taxon>
        <taxon>campanulids</taxon>
        <taxon>Asterales</taxon>
        <taxon>Asteraceae</taxon>
        <taxon>Asteroideae</taxon>
        <taxon>Heliantheae alliance</taxon>
        <taxon>Millerieae</taxon>
        <taxon>Smallanthus</taxon>
    </lineage>
</organism>
<name>A0ACB9II17_9ASTR</name>
<reference evidence="2" key="1">
    <citation type="journal article" date="2022" name="Mol. Ecol. Resour.">
        <title>The genomes of chicory, endive, great burdock and yacon provide insights into Asteraceae palaeo-polyploidization history and plant inulin production.</title>
        <authorList>
            <person name="Fan W."/>
            <person name="Wang S."/>
            <person name="Wang H."/>
            <person name="Wang A."/>
            <person name="Jiang F."/>
            <person name="Liu H."/>
            <person name="Zhao H."/>
            <person name="Xu D."/>
            <person name="Zhang Y."/>
        </authorList>
    </citation>
    <scope>NUCLEOTIDE SEQUENCE [LARGE SCALE GENOMIC DNA]</scope>
    <source>
        <strain evidence="2">cv. Yunnan</strain>
    </source>
</reference>
<reference evidence="1 2" key="2">
    <citation type="journal article" date="2022" name="Mol. Ecol. Resour.">
        <title>The genomes of chicory, endive, great burdock and yacon provide insights into Asteraceae paleo-polyploidization history and plant inulin production.</title>
        <authorList>
            <person name="Fan W."/>
            <person name="Wang S."/>
            <person name="Wang H."/>
            <person name="Wang A."/>
            <person name="Jiang F."/>
            <person name="Liu H."/>
            <person name="Zhao H."/>
            <person name="Xu D."/>
            <person name="Zhang Y."/>
        </authorList>
    </citation>
    <scope>NUCLEOTIDE SEQUENCE [LARGE SCALE GENOMIC DNA]</scope>
    <source>
        <strain evidence="2">cv. Yunnan</strain>
        <tissue evidence="1">Leaves</tissue>
    </source>
</reference>
<comment type="caution">
    <text evidence="1">The sequence shown here is derived from an EMBL/GenBank/DDBJ whole genome shotgun (WGS) entry which is preliminary data.</text>
</comment>
<dbReference type="Proteomes" id="UP001056120">
    <property type="component" value="Linkage Group LG08"/>
</dbReference>
<evidence type="ECO:0000313" key="2">
    <source>
        <dbReference type="Proteomes" id="UP001056120"/>
    </source>
</evidence>
<dbReference type="EMBL" id="CM042025">
    <property type="protein sequence ID" value="KAI3807712.1"/>
    <property type="molecule type" value="Genomic_DNA"/>
</dbReference>